<keyword evidence="9" id="KW-1185">Reference proteome</keyword>
<feature type="transmembrane region" description="Helical" evidence="6">
    <location>
        <begin position="20"/>
        <end position="45"/>
    </location>
</feature>
<proteinExistence type="predicted"/>
<evidence type="ECO:0000313" key="8">
    <source>
        <dbReference type="EMBL" id="KDO18660.1"/>
    </source>
</evidence>
<dbReference type="KEGG" id="spar:SPRG_16017"/>
<dbReference type="EMBL" id="KK583408">
    <property type="protein sequence ID" value="KDO18660.1"/>
    <property type="molecule type" value="Genomic_DNA"/>
</dbReference>
<name>A0A067BPH6_SAPPC</name>
<protein>
    <recommendedName>
        <fullName evidence="7">VTT domain-containing protein</fullName>
    </recommendedName>
</protein>
<comment type="subcellular location">
    <subcellularLocation>
        <location evidence="1">Cell membrane</location>
        <topology evidence="1">Multi-pass membrane protein</topology>
    </subcellularLocation>
</comment>
<gene>
    <name evidence="8" type="ORF">SPRG_16017</name>
</gene>
<evidence type="ECO:0000256" key="5">
    <source>
        <dbReference type="ARBA" id="ARBA00023136"/>
    </source>
</evidence>
<dbReference type="InterPro" id="IPR015414">
    <property type="entry name" value="TMEM64"/>
</dbReference>
<evidence type="ECO:0000256" key="4">
    <source>
        <dbReference type="ARBA" id="ARBA00022989"/>
    </source>
</evidence>
<dbReference type="AlphaFoldDB" id="A0A067BPH6"/>
<evidence type="ECO:0000259" key="7">
    <source>
        <dbReference type="Pfam" id="PF09335"/>
    </source>
</evidence>
<sequence length="254" mass="27188">MAHTHIITALPDWVEGHRDIGGLVCVLALWISVLAGVPCTLLETFSGVCFGFGYAILINTAGTVLGSALAFGVARACGERLGAHLMAKYPLVLALHHLFESRETNYRVLFCIQLAYVPVTLKCYSLSVLGVPFGPFLVSNFVCGLPLGVFWAYVGSVSGNIKDVLAGDGTLSTDHIVVLIVSLVGSAVGLGFIWYYTRNELRRMQASAHSKTKATMDEPSVSRALPQHVVLMSMPPGQPPPLSASSLDARHHTV</sequence>
<dbReference type="PANTHER" id="PTHR12677:SF59">
    <property type="entry name" value="GOLGI APPARATUS MEMBRANE PROTEIN TVP38-RELATED"/>
    <property type="match status" value="1"/>
</dbReference>
<keyword evidence="2" id="KW-1003">Cell membrane</keyword>
<dbReference type="RefSeq" id="XP_012210624.1">
    <property type="nucleotide sequence ID" value="XM_012355234.1"/>
</dbReference>
<dbReference type="VEuPathDB" id="FungiDB:SPRG_16017"/>
<feature type="transmembrane region" description="Helical" evidence="6">
    <location>
        <begin position="136"/>
        <end position="156"/>
    </location>
</feature>
<organism evidence="8 9">
    <name type="scientific">Saprolegnia parasitica (strain CBS 223.65)</name>
    <dbReference type="NCBI Taxonomy" id="695850"/>
    <lineage>
        <taxon>Eukaryota</taxon>
        <taxon>Sar</taxon>
        <taxon>Stramenopiles</taxon>
        <taxon>Oomycota</taxon>
        <taxon>Saprolegniomycetes</taxon>
        <taxon>Saprolegniales</taxon>
        <taxon>Saprolegniaceae</taxon>
        <taxon>Saprolegnia</taxon>
    </lineage>
</organism>
<dbReference type="Pfam" id="PF09335">
    <property type="entry name" value="VTT_dom"/>
    <property type="match status" value="1"/>
</dbReference>
<keyword evidence="3 6" id="KW-0812">Transmembrane</keyword>
<feature type="transmembrane region" description="Helical" evidence="6">
    <location>
        <begin position="176"/>
        <end position="196"/>
    </location>
</feature>
<dbReference type="PANTHER" id="PTHR12677">
    <property type="entry name" value="GOLGI APPARATUS MEMBRANE PROTEIN TVP38-RELATED"/>
    <property type="match status" value="1"/>
</dbReference>
<evidence type="ECO:0000256" key="6">
    <source>
        <dbReference type="SAM" id="Phobius"/>
    </source>
</evidence>
<evidence type="ECO:0000313" key="9">
    <source>
        <dbReference type="Proteomes" id="UP000030745"/>
    </source>
</evidence>
<evidence type="ECO:0000256" key="1">
    <source>
        <dbReference type="ARBA" id="ARBA00004651"/>
    </source>
</evidence>
<evidence type="ECO:0000256" key="2">
    <source>
        <dbReference type="ARBA" id="ARBA00022475"/>
    </source>
</evidence>
<reference evidence="8 9" key="1">
    <citation type="journal article" date="2013" name="PLoS Genet.">
        <title>Distinctive expansion of potential virulence genes in the genome of the oomycete fish pathogen Saprolegnia parasitica.</title>
        <authorList>
            <person name="Jiang R.H."/>
            <person name="de Bruijn I."/>
            <person name="Haas B.J."/>
            <person name="Belmonte R."/>
            <person name="Lobach L."/>
            <person name="Christie J."/>
            <person name="van den Ackerveken G."/>
            <person name="Bottin A."/>
            <person name="Bulone V."/>
            <person name="Diaz-Moreno S.M."/>
            <person name="Dumas B."/>
            <person name="Fan L."/>
            <person name="Gaulin E."/>
            <person name="Govers F."/>
            <person name="Grenville-Briggs L.J."/>
            <person name="Horner N.R."/>
            <person name="Levin J.Z."/>
            <person name="Mammella M."/>
            <person name="Meijer H.J."/>
            <person name="Morris P."/>
            <person name="Nusbaum C."/>
            <person name="Oome S."/>
            <person name="Phillips A.J."/>
            <person name="van Rooyen D."/>
            <person name="Rzeszutek E."/>
            <person name="Saraiva M."/>
            <person name="Secombes C.J."/>
            <person name="Seidl M.F."/>
            <person name="Snel B."/>
            <person name="Stassen J.H."/>
            <person name="Sykes S."/>
            <person name="Tripathy S."/>
            <person name="van den Berg H."/>
            <person name="Vega-Arreguin J.C."/>
            <person name="Wawra S."/>
            <person name="Young S.K."/>
            <person name="Zeng Q."/>
            <person name="Dieguez-Uribeondo J."/>
            <person name="Russ C."/>
            <person name="Tyler B.M."/>
            <person name="van West P."/>
        </authorList>
    </citation>
    <scope>NUCLEOTIDE SEQUENCE [LARGE SCALE GENOMIC DNA]</scope>
    <source>
        <strain evidence="8 9">CBS 223.65</strain>
    </source>
</reference>
<evidence type="ECO:0000256" key="3">
    <source>
        <dbReference type="ARBA" id="ARBA00022692"/>
    </source>
</evidence>
<dbReference type="STRING" id="695850.A0A067BPH6"/>
<dbReference type="GO" id="GO:0005886">
    <property type="term" value="C:plasma membrane"/>
    <property type="evidence" value="ECO:0007669"/>
    <property type="project" value="UniProtKB-SubCell"/>
</dbReference>
<dbReference type="OrthoDB" id="78876at2759"/>
<keyword evidence="4 6" id="KW-1133">Transmembrane helix</keyword>
<dbReference type="InterPro" id="IPR032816">
    <property type="entry name" value="VTT_dom"/>
</dbReference>
<dbReference type="GeneID" id="24137682"/>
<feature type="transmembrane region" description="Helical" evidence="6">
    <location>
        <begin position="51"/>
        <end position="74"/>
    </location>
</feature>
<keyword evidence="5 6" id="KW-0472">Membrane</keyword>
<feature type="domain" description="VTT" evidence="7">
    <location>
        <begin position="38"/>
        <end position="156"/>
    </location>
</feature>
<dbReference type="Proteomes" id="UP000030745">
    <property type="component" value="Unassembled WGS sequence"/>
</dbReference>
<accession>A0A067BPH6</accession>